<keyword evidence="3" id="KW-1185">Reference proteome</keyword>
<feature type="transmembrane region" description="Helical" evidence="1">
    <location>
        <begin position="47"/>
        <end position="66"/>
    </location>
</feature>
<dbReference type="RefSeq" id="WP_011175970.1">
    <property type="nucleotide sequence ID" value="NC_005861.2"/>
</dbReference>
<evidence type="ECO:0000313" key="3">
    <source>
        <dbReference type="Proteomes" id="UP000000529"/>
    </source>
</evidence>
<organism evidence="2 3">
    <name type="scientific">Protochlamydia amoebophila (strain UWE25)</name>
    <dbReference type="NCBI Taxonomy" id="264201"/>
    <lineage>
        <taxon>Bacteria</taxon>
        <taxon>Pseudomonadati</taxon>
        <taxon>Chlamydiota</taxon>
        <taxon>Chlamydiia</taxon>
        <taxon>Parachlamydiales</taxon>
        <taxon>Parachlamydiaceae</taxon>
        <taxon>Candidatus Protochlamydia</taxon>
    </lineage>
</organism>
<keyword evidence="1" id="KW-0812">Transmembrane</keyword>
<evidence type="ECO:0000256" key="1">
    <source>
        <dbReference type="SAM" id="Phobius"/>
    </source>
</evidence>
<name>Q6MBA4_PARUW</name>
<evidence type="ECO:0000313" key="2">
    <source>
        <dbReference type="EMBL" id="CAF24145.1"/>
    </source>
</evidence>
<dbReference type="HOGENOM" id="CLU_2233935_0_0_0"/>
<accession>Q6MBA4</accession>
<dbReference type="Proteomes" id="UP000000529">
    <property type="component" value="Chromosome"/>
</dbReference>
<dbReference type="STRING" id="264201.pc1421"/>
<dbReference type="KEGG" id="pcu:PC_RS06835"/>
<gene>
    <name evidence="2" type="ORF">PC_RS06835</name>
</gene>
<protein>
    <submittedName>
        <fullName evidence="2">Uncharacterized protein</fullName>
    </submittedName>
</protein>
<keyword evidence="1" id="KW-1133">Transmembrane helix</keyword>
<dbReference type="AlphaFoldDB" id="Q6MBA4"/>
<proteinExistence type="predicted"/>
<sequence length="105" mass="11233">MKKKELLTYACLGIALGMIIPADVFASKTSVYGAKEIAQIGDNLKDFMFDTAVPYAAGIFGGYNVIKAFMANHYQSMGVFALLTATSFIVPPFLKGVFGASLLLP</sequence>
<keyword evidence="1" id="KW-0472">Membrane</keyword>
<dbReference type="EMBL" id="BX908798">
    <property type="protein sequence ID" value="CAF24145.1"/>
    <property type="molecule type" value="Genomic_DNA"/>
</dbReference>
<feature type="transmembrane region" description="Helical" evidence="1">
    <location>
        <begin position="78"/>
        <end position="104"/>
    </location>
</feature>
<reference evidence="2 3" key="1">
    <citation type="journal article" date="2004" name="Science">
        <title>Illuminating the evolutionary history of chlamydiae.</title>
        <authorList>
            <person name="Horn M."/>
            <person name="Collingro A."/>
            <person name="Schmitz-Esser S."/>
            <person name="Beier C.L."/>
            <person name="Purkhold U."/>
            <person name="Fartmann B."/>
            <person name="Brandt P."/>
            <person name="Nyakatura G.J."/>
            <person name="Droege M."/>
            <person name="Frishman D."/>
            <person name="Rattei T."/>
            <person name="Mewes H."/>
            <person name="Wagner M."/>
        </authorList>
    </citation>
    <scope>NUCLEOTIDE SEQUENCE [LARGE SCALE GENOMIC DNA]</scope>
    <source>
        <strain evidence="2 3">UWE25</strain>
    </source>
</reference>
<feature type="transmembrane region" description="Helical" evidence="1">
    <location>
        <begin position="6"/>
        <end position="26"/>
    </location>
</feature>